<comment type="caution">
    <text evidence="1">The sequence shown here is derived from an EMBL/GenBank/DDBJ whole genome shotgun (WGS) entry which is preliminary data.</text>
</comment>
<organism evidence="1 2">
    <name type="scientific">Neoroseomonas marina</name>
    <dbReference type="NCBI Taxonomy" id="1232220"/>
    <lineage>
        <taxon>Bacteria</taxon>
        <taxon>Pseudomonadati</taxon>
        <taxon>Pseudomonadota</taxon>
        <taxon>Alphaproteobacteria</taxon>
        <taxon>Acetobacterales</taxon>
        <taxon>Acetobacteraceae</taxon>
        <taxon>Neoroseomonas</taxon>
    </lineage>
</organism>
<proteinExistence type="predicted"/>
<dbReference type="AlphaFoldDB" id="A0A848EJN5"/>
<dbReference type="SUPFAM" id="SSF53187">
    <property type="entry name" value="Zn-dependent exopeptidases"/>
    <property type="match status" value="1"/>
</dbReference>
<sequence>MDLSAPSLPGQDATAPLVIRRPSRQTVPLVFASPHSGQDYPAELVAEARLAPLALRRSEDSFVDELFAAAPAHGAPLIAATFPRVWCDVNREPWELDPAMFEGPLPPWVNTTSPRVGAGLGTIARIVATGEAVYRRRLTFAEAEARIRGCWEPYHASLAELIAQTRARFGFCLLIDCHSMPAHPAQAANPPDMVLGDAHGTACAPRATRLVEDLLVARGHRVRRNDPYAGGYVTRHYGRPRDGVHALQIEIARGLYMNETRIERGPGFAGFVDEMTDFVARLCAADWTFLRT</sequence>
<reference evidence="1 2" key="1">
    <citation type="submission" date="2020-03" db="EMBL/GenBank/DDBJ databases">
        <authorList>
            <person name="Sun Q."/>
        </authorList>
    </citation>
    <scope>NUCLEOTIDE SEQUENCE [LARGE SCALE GENOMIC DNA]</scope>
    <source>
        <strain evidence="1 2">JC162</strain>
    </source>
</reference>
<dbReference type="EMBL" id="JABBKX010000008">
    <property type="protein sequence ID" value="NMJ43598.1"/>
    <property type="molecule type" value="Genomic_DNA"/>
</dbReference>
<gene>
    <name evidence="1" type="ORF">GWK16_20290</name>
</gene>
<dbReference type="RefSeq" id="WP_170055780.1">
    <property type="nucleotide sequence ID" value="NZ_JABBKX010000008.1"/>
</dbReference>
<dbReference type="Pfam" id="PF05013">
    <property type="entry name" value="FGase"/>
    <property type="match status" value="1"/>
</dbReference>
<keyword evidence="1" id="KW-0378">Hydrolase</keyword>
<name>A0A848EJN5_9PROT</name>
<keyword evidence="2" id="KW-1185">Reference proteome</keyword>
<evidence type="ECO:0000313" key="2">
    <source>
        <dbReference type="Proteomes" id="UP000548582"/>
    </source>
</evidence>
<dbReference type="Proteomes" id="UP000548582">
    <property type="component" value="Unassembled WGS sequence"/>
</dbReference>
<accession>A0A848EJN5</accession>
<protein>
    <submittedName>
        <fullName evidence="1">N-formylglutamate amidohydrolase</fullName>
    </submittedName>
</protein>
<evidence type="ECO:0000313" key="1">
    <source>
        <dbReference type="EMBL" id="NMJ43598.1"/>
    </source>
</evidence>
<dbReference type="Gene3D" id="3.40.630.40">
    <property type="entry name" value="Zn-dependent exopeptidases"/>
    <property type="match status" value="1"/>
</dbReference>
<dbReference type="GO" id="GO:0016787">
    <property type="term" value="F:hydrolase activity"/>
    <property type="evidence" value="ECO:0007669"/>
    <property type="project" value="UniProtKB-KW"/>
</dbReference>
<dbReference type="InterPro" id="IPR007709">
    <property type="entry name" value="N-FG_amidohydro"/>
</dbReference>